<dbReference type="Pfam" id="PF13878">
    <property type="entry name" value="zf-C2H2_3"/>
    <property type="match status" value="1"/>
</dbReference>
<dbReference type="PANTHER" id="PTHR45884">
    <property type="entry name" value="N-ACETYLTRANSFERASE ECO"/>
    <property type="match status" value="1"/>
</dbReference>
<feature type="compositionally biased region" description="Polar residues" evidence="10">
    <location>
        <begin position="266"/>
        <end position="300"/>
    </location>
</feature>
<dbReference type="GO" id="GO:0007064">
    <property type="term" value="P:mitotic sister chromatid cohesion"/>
    <property type="evidence" value="ECO:0007669"/>
    <property type="project" value="TreeGrafter"/>
</dbReference>
<evidence type="ECO:0000259" key="11">
    <source>
        <dbReference type="Pfam" id="PF13878"/>
    </source>
</evidence>
<feature type="compositionally biased region" description="Polar residues" evidence="10">
    <location>
        <begin position="319"/>
        <end position="328"/>
    </location>
</feature>
<keyword evidence="6" id="KW-0862">Zinc</keyword>
<keyword evidence="5" id="KW-0863">Zinc-finger</keyword>
<keyword evidence="7" id="KW-0539">Nucleus</keyword>
<feature type="region of interest" description="Disordered" evidence="10">
    <location>
        <begin position="92"/>
        <end position="117"/>
    </location>
</feature>
<dbReference type="Pfam" id="PF13880">
    <property type="entry name" value="Acetyltransf_13"/>
    <property type="match status" value="1"/>
</dbReference>
<feature type="region of interest" description="Disordered" evidence="10">
    <location>
        <begin position="37"/>
        <end position="76"/>
    </location>
</feature>
<evidence type="ECO:0000256" key="4">
    <source>
        <dbReference type="ARBA" id="ARBA00022723"/>
    </source>
</evidence>
<feature type="compositionally biased region" description="Basic residues" evidence="10">
    <location>
        <begin position="48"/>
        <end position="61"/>
    </location>
</feature>
<dbReference type="KEGG" id="mde:101897162"/>
<dbReference type="OrthoDB" id="428854at2759"/>
<keyword evidence="4" id="KW-0479">Metal-binding</keyword>
<evidence type="ECO:0008006" key="14">
    <source>
        <dbReference type="Google" id="ProtNLM"/>
    </source>
</evidence>
<dbReference type="AlphaFoldDB" id="A0A1I8MGC6"/>
<comment type="similarity">
    <text evidence="2">Belongs to the acetyltransferase family. ECO subfamily.</text>
</comment>
<comment type="subcellular location">
    <subcellularLocation>
        <location evidence="1">Nucleus</location>
    </subcellularLocation>
</comment>
<feature type="domain" description="N-acetyltransferase ESCO acetyl-transferase" evidence="12">
    <location>
        <begin position="1023"/>
        <end position="1090"/>
    </location>
</feature>
<evidence type="ECO:0000256" key="8">
    <source>
        <dbReference type="ARBA" id="ARBA00023306"/>
    </source>
</evidence>
<evidence type="ECO:0000256" key="5">
    <source>
        <dbReference type="ARBA" id="ARBA00022771"/>
    </source>
</evidence>
<feature type="region of interest" description="Disordered" evidence="10">
    <location>
        <begin position="214"/>
        <end position="236"/>
    </location>
</feature>
<keyword evidence="9" id="KW-0012">Acyltransferase</keyword>
<evidence type="ECO:0000259" key="12">
    <source>
        <dbReference type="Pfam" id="PF13880"/>
    </source>
</evidence>
<dbReference type="GO" id="GO:0008270">
    <property type="term" value="F:zinc ion binding"/>
    <property type="evidence" value="ECO:0007669"/>
    <property type="project" value="UniProtKB-KW"/>
</dbReference>
<proteinExistence type="inferred from homology"/>
<dbReference type="VEuPathDB" id="VectorBase:MDOMA2_018494"/>
<dbReference type="InterPro" id="IPR028009">
    <property type="entry name" value="ESCO_Acetyltransf_dom"/>
</dbReference>
<dbReference type="VEuPathDB" id="VectorBase:MDOA004599"/>
<dbReference type="PANTHER" id="PTHR45884:SF2">
    <property type="entry name" value="N-ACETYLTRANSFERASE ECO"/>
    <property type="match status" value="1"/>
</dbReference>
<feature type="compositionally biased region" description="Polar residues" evidence="10">
    <location>
        <begin position="96"/>
        <end position="107"/>
    </location>
</feature>
<dbReference type="InterPro" id="IPR028005">
    <property type="entry name" value="AcTrfase_ESCO_Znf_dom"/>
</dbReference>
<feature type="region of interest" description="Disordered" evidence="10">
    <location>
        <begin position="138"/>
        <end position="192"/>
    </location>
</feature>
<dbReference type="GO" id="GO:0061733">
    <property type="term" value="F:protein-lysine-acetyltransferase activity"/>
    <property type="evidence" value="ECO:0007669"/>
    <property type="project" value="TreeGrafter"/>
</dbReference>
<reference evidence="13" key="1">
    <citation type="submission" date="2020-05" db="UniProtKB">
        <authorList>
            <consortium name="EnsemblMetazoa"/>
        </authorList>
    </citation>
    <scope>IDENTIFICATION</scope>
    <source>
        <strain evidence="13">Aabys</strain>
    </source>
</reference>
<dbReference type="EnsemblMetazoa" id="MDOA004599-RA">
    <property type="protein sequence ID" value="MDOA004599-PA"/>
    <property type="gene ID" value="MDOA004599"/>
</dbReference>
<feature type="compositionally biased region" description="Low complexity" evidence="10">
    <location>
        <begin position="159"/>
        <end position="172"/>
    </location>
</feature>
<dbReference type="GO" id="GO:0000785">
    <property type="term" value="C:chromatin"/>
    <property type="evidence" value="ECO:0007669"/>
    <property type="project" value="TreeGrafter"/>
</dbReference>
<evidence type="ECO:0000256" key="2">
    <source>
        <dbReference type="ARBA" id="ARBA00005816"/>
    </source>
</evidence>
<name>A0A1I8MGC6_MUSDO</name>
<evidence type="ECO:0000256" key="7">
    <source>
        <dbReference type="ARBA" id="ARBA00023242"/>
    </source>
</evidence>
<dbReference type="STRING" id="7370.A0A1I8MGC6"/>
<keyword evidence="8" id="KW-0131">Cell cycle</keyword>
<evidence type="ECO:0000313" key="13">
    <source>
        <dbReference type="EnsemblMetazoa" id="MDOA004599-PA"/>
    </source>
</evidence>
<keyword evidence="3" id="KW-0808">Transferase</keyword>
<dbReference type="GO" id="GO:0005634">
    <property type="term" value="C:nucleus"/>
    <property type="evidence" value="ECO:0007669"/>
    <property type="project" value="UniProtKB-SubCell"/>
</dbReference>
<sequence length="1091" mass="123355">MSLCVYKEIVPRKVEKQRDFLSSNREIQFNALNMETTPKGAAQQIRSMRNHTPRLSERKKKLFDSKTEPDNDDEDMMIGVKPLTLSKTKYSAAGAANNQKTPKSTKNLEALMGGSGSCKKTPRIISFFEVDSDEAELVGEEKISPSTRRSLRLSGKKVSPNSSKSGSELSSSPHKENIPIKTPSRQQQQEDKQLQKMFNNSMQITPREKAIVIEETSSEDEDADNEDDMVEDKRQRIKKNLNKRCVAEASTGLSPMRKIAKKSISPLESGSISTKSFYSGAKTSPTNNNNNRSTCRNLFGSTNRTSPHNNTTTSSSSNAPKTYKSQSSRRSDPLLINRGVRHRIKKRSSMHMFQKHYAPVDIERILSNVRNEKLRNLITTKREQKQQIEKVHSIFRQASNPIAMAKPLSSLSIQDDSNNNNLPANGKPLLNNNNKTCYGSSHSLAATSSLYNDSDFSDIECDSVDEEEDEDAAFASALRAMDEEVIPIVKHEDAISTKSDDAVSVSSTKRKFFKSGRQTNTKKEVKITGNIRATVKANGKLRLVEEKKKVKKRLKIRNSVASEFSDEQATVDAILRNLDDTAFGDIIETVQDEDEEQVLNANAGDVLNNNEFLDEIDMQLSLMHNQECNSIAGDSQQDVKDDIKPDYNEFIKRLPYDTTDPEIIERQHLLLDFLITNNICTEENFTIFIADPDNHKEEAERIIDDLVMVVTGQQQDFRQKIPYNTTDPQLIAQQEAFLSFMEENALCTEENFDIFIANYEQRKEEADAILAQYMALDIKLKDEDEMASSSRVTYVTEESAPVGNEHAVTFIPTQNRCNQQQFTEVVVPPAPLPAVSSNENTPKLFPIFYPGGGCQPLSIPATKRKQPQRTWNAGFGQNQYQIDAGQKEFGAHQCKQCGLVYTAHEPEEEKLHRDFHASLHVLRFKGWIDEDIMAIFPEWGPDGRIIRLTETSPLKRKERLMDILKIVDKELGFSSYIIPKTFMAYFAVRKMQIVGLCLVQPLDKANKYMNVNGVDCCTEEEFEAKCGISRIWVSPLHRRFHIATKLIQAVQLNTIYGEEIPLDKIAFSAPTEMGKAFAQKITKMENFLVYQ</sequence>
<evidence type="ECO:0000256" key="1">
    <source>
        <dbReference type="ARBA" id="ARBA00004123"/>
    </source>
</evidence>
<feature type="region of interest" description="Disordered" evidence="10">
    <location>
        <begin position="264"/>
        <end position="338"/>
    </location>
</feature>
<feature type="compositionally biased region" description="Low complexity" evidence="10">
    <location>
        <begin position="301"/>
        <end position="318"/>
    </location>
</feature>
<dbReference type="eggNOG" id="KOG3014">
    <property type="taxonomic scope" value="Eukaryota"/>
</dbReference>
<dbReference type="RefSeq" id="XP_005180634.2">
    <property type="nucleotide sequence ID" value="XM_005180577.4"/>
</dbReference>
<protein>
    <recommendedName>
        <fullName evidence="14">N-acetyltransferase eco</fullName>
    </recommendedName>
</protein>
<evidence type="ECO:0000256" key="6">
    <source>
        <dbReference type="ARBA" id="ARBA00022833"/>
    </source>
</evidence>
<accession>A0A1I8MGC6</accession>
<feature type="compositionally biased region" description="Acidic residues" evidence="10">
    <location>
        <begin position="216"/>
        <end position="230"/>
    </location>
</feature>
<feature type="domain" description="N-acetyltransferase ESCO zinc-finger" evidence="11">
    <location>
        <begin position="879"/>
        <end position="917"/>
    </location>
</feature>
<evidence type="ECO:0000256" key="9">
    <source>
        <dbReference type="ARBA" id="ARBA00023315"/>
    </source>
</evidence>
<evidence type="ECO:0000256" key="3">
    <source>
        <dbReference type="ARBA" id="ARBA00022679"/>
    </source>
</evidence>
<gene>
    <name evidence="13" type="primary">101897162</name>
</gene>
<organism evidence="13">
    <name type="scientific">Musca domestica</name>
    <name type="common">House fly</name>
    <dbReference type="NCBI Taxonomy" id="7370"/>
    <lineage>
        <taxon>Eukaryota</taxon>
        <taxon>Metazoa</taxon>
        <taxon>Ecdysozoa</taxon>
        <taxon>Arthropoda</taxon>
        <taxon>Hexapoda</taxon>
        <taxon>Insecta</taxon>
        <taxon>Pterygota</taxon>
        <taxon>Neoptera</taxon>
        <taxon>Endopterygota</taxon>
        <taxon>Diptera</taxon>
        <taxon>Brachycera</taxon>
        <taxon>Muscomorpha</taxon>
        <taxon>Muscoidea</taxon>
        <taxon>Muscidae</taxon>
        <taxon>Musca</taxon>
    </lineage>
</organism>
<evidence type="ECO:0000256" key="10">
    <source>
        <dbReference type="SAM" id="MobiDB-lite"/>
    </source>
</evidence>